<evidence type="ECO:0000313" key="3">
    <source>
        <dbReference type="EMBL" id="AZS37815.1"/>
    </source>
</evidence>
<dbReference type="SUPFAM" id="SSF51735">
    <property type="entry name" value="NAD(P)-binding Rossmann-fold domains"/>
    <property type="match status" value="1"/>
</dbReference>
<dbReference type="PANTHER" id="PTHR24321">
    <property type="entry name" value="DEHYDROGENASES, SHORT CHAIN"/>
    <property type="match status" value="1"/>
</dbReference>
<dbReference type="KEGG" id="mlv:CVS47_02462"/>
<comment type="similarity">
    <text evidence="1">Belongs to the short-chain dehydrogenases/reductases (SDR) family.</text>
</comment>
<dbReference type="EC" id="1.1.1.36" evidence="3"/>
<dbReference type="InterPro" id="IPR020904">
    <property type="entry name" value="Sc_DH/Rdtase_CS"/>
</dbReference>
<dbReference type="EMBL" id="CP031423">
    <property type="protein sequence ID" value="AZS37815.1"/>
    <property type="molecule type" value="Genomic_DNA"/>
</dbReference>
<evidence type="ECO:0000313" key="4">
    <source>
        <dbReference type="Proteomes" id="UP000276888"/>
    </source>
</evidence>
<keyword evidence="4" id="KW-1185">Reference proteome</keyword>
<keyword evidence="2 3" id="KW-0560">Oxidoreductase</keyword>
<dbReference type="GO" id="GO:0018454">
    <property type="term" value="F:acetoacetyl-CoA reductase activity"/>
    <property type="evidence" value="ECO:0007669"/>
    <property type="project" value="UniProtKB-EC"/>
</dbReference>
<dbReference type="Gene3D" id="3.40.50.720">
    <property type="entry name" value="NAD(P)-binding Rossmann-like Domain"/>
    <property type="match status" value="1"/>
</dbReference>
<reference evidence="3 4" key="1">
    <citation type="submission" date="2018-08" db="EMBL/GenBank/DDBJ databases">
        <title>Microbacterium lemovicicum sp. nov., a bacterium isolated from a natural uranium-rich soil.</title>
        <authorList>
            <person name="ORTET P."/>
        </authorList>
    </citation>
    <scope>NUCLEOTIDE SEQUENCE [LARGE SCALE GENOMIC DNA]</scope>
    <source>
        <strain evidence="3 4">Viu22</strain>
    </source>
</reference>
<dbReference type="InterPro" id="IPR002347">
    <property type="entry name" value="SDR_fam"/>
</dbReference>
<proteinExistence type="inferred from homology"/>
<dbReference type="PROSITE" id="PS00061">
    <property type="entry name" value="ADH_SHORT"/>
    <property type="match status" value="1"/>
</dbReference>
<evidence type="ECO:0000256" key="2">
    <source>
        <dbReference type="ARBA" id="ARBA00023002"/>
    </source>
</evidence>
<dbReference type="Pfam" id="PF13561">
    <property type="entry name" value="adh_short_C2"/>
    <property type="match status" value="1"/>
</dbReference>
<gene>
    <name evidence="3" type="primary">phaB</name>
    <name evidence="3" type="ORF">CVS47_02462</name>
</gene>
<dbReference type="PANTHER" id="PTHR24321:SF8">
    <property type="entry name" value="ESTRADIOL 17-BETA-DEHYDROGENASE 8-RELATED"/>
    <property type="match status" value="1"/>
</dbReference>
<dbReference type="CDD" id="cd05233">
    <property type="entry name" value="SDR_c"/>
    <property type="match status" value="1"/>
</dbReference>
<name>A0A3S9WCJ9_9MICO</name>
<sequence>MIDGAEMTGREPVRAVGLLTGRRFLVTGGARGIGAAVVHLLSEHGAHGAVIDLGEPETAGPWPARSADVADEHAMRAAVADLVAQNGPFDGLVAAAGVVPSWHSPEDIDLDDFDRVQRVNTRGIVVSLKTVVPGMPDGSTVVAIGSLNSWKGDAHLLSYVASKHAVLGIVRSAALALGSRGIRVNAVAPGPVATEALLSRIDSRVDATGRTRDEALASSASATALQRLATPDDVAGAVLFLSSPLAAAITGHLLPVDGGLS</sequence>
<dbReference type="RefSeq" id="WP_164734649.1">
    <property type="nucleotide sequence ID" value="NZ_CP031423.1"/>
</dbReference>
<dbReference type="InterPro" id="IPR036291">
    <property type="entry name" value="NAD(P)-bd_dom_sf"/>
</dbReference>
<evidence type="ECO:0000256" key="1">
    <source>
        <dbReference type="ARBA" id="ARBA00006484"/>
    </source>
</evidence>
<dbReference type="FunFam" id="3.40.50.720:FF:000084">
    <property type="entry name" value="Short-chain dehydrogenase reductase"/>
    <property type="match status" value="1"/>
</dbReference>
<organism evidence="3 4">
    <name type="scientific">Microbacterium lemovicicum</name>
    <dbReference type="NCBI Taxonomy" id="1072463"/>
    <lineage>
        <taxon>Bacteria</taxon>
        <taxon>Bacillati</taxon>
        <taxon>Actinomycetota</taxon>
        <taxon>Actinomycetes</taxon>
        <taxon>Micrococcales</taxon>
        <taxon>Microbacteriaceae</taxon>
        <taxon>Microbacterium</taxon>
    </lineage>
</organism>
<dbReference type="Proteomes" id="UP000276888">
    <property type="component" value="Chromosome"/>
</dbReference>
<protein>
    <submittedName>
        <fullName evidence="3">Acetoacetyl-CoA reductase</fullName>
        <ecNumber evidence="3">1.1.1.36</ecNumber>
    </submittedName>
</protein>
<accession>A0A3S9WCJ9</accession>
<dbReference type="AlphaFoldDB" id="A0A3S9WCJ9"/>
<dbReference type="PRINTS" id="PR00081">
    <property type="entry name" value="GDHRDH"/>
</dbReference>